<evidence type="ECO:0000313" key="2">
    <source>
        <dbReference type="EMBL" id="EKM56912.1"/>
    </source>
</evidence>
<feature type="region of interest" description="Disordered" evidence="1">
    <location>
        <begin position="145"/>
        <end position="245"/>
    </location>
</feature>
<keyword evidence="3" id="KW-1185">Reference proteome</keyword>
<proteinExistence type="predicted"/>
<feature type="compositionally biased region" description="Acidic residues" evidence="1">
    <location>
        <begin position="752"/>
        <end position="763"/>
    </location>
</feature>
<dbReference type="HOGENOM" id="CLU_318875_0_0_1"/>
<feature type="compositionally biased region" description="Pro residues" evidence="1">
    <location>
        <begin position="681"/>
        <end position="701"/>
    </location>
</feature>
<dbReference type="AlphaFoldDB" id="K5X2B0"/>
<dbReference type="GeneID" id="18908533"/>
<name>K5X2B0_PHACS</name>
<dbReference type="OrthoDB" id="3038408at2759"/>
<evidence type="ECO:0000256" key="1">
    <source>
        <dbReference type="SAM" id="MobiDB-lite"/>
    </source>
</evidence>
<feature type="region of interest" description="Disordered" evidence="1">
    <location>
        <begin position="1"/>
        <end position="111"/>
    </location>
</feature>
<reference evidence="2 3" key="1">
    <citation type="journal article" date="2012" name="BMC Genomics">
        <title>Comparative genomics of the white-rot fungi, Phanerochaete carnosa and P. chrysosporium, to elucidate the genetic basis of the distinct wood types they colonize.</title>
        <authorList>
            <person name="Suzuki H."/>
            <person name="MacDonald J."/>
            <person name="Syed K."/>
            <person name="Salamov A."/>
            <person name="Hori C."/>
            <person name="Aerts A."/>
            <person name="Henrissat B."/>
            <person name="Wiebenga A."/>
            <person name="vanKuyk P.A."/>
            <person name="Barry K."/>
            <person name="Lindquist E."/>
            <person name="LaButti K."/>
            <person name="Lapidus A."/>
            <person name="Lucas S."/>
            <person name="Coutinho P."/>
            <person name="Gong Y."/>
            <person name="Samejima M."/>
            <person name="Mahadevan R."/>
            <person name="Abou-Zaid M."/>
            <person name="de Vries R.P."/>
            <person name="Igarashi K."/>
            <person name="Yadav J.S."/>
            <person name="Grigoriev I.V."/>
            <person name="Master E.R."/>
        </authorList>
    </citation>
    <scope>NUCLEOTIDE SEQUENCE [LARGE SCALE GENOMIC DNA]</scope>
    <source>
        <strain evidence="2 3">HHB-10118-sp</strain>
    </source>
</reference>
<feature type="compositionally biased region" description="Pro residues" evidence="1">
    <location>
        <begin position="806"/>
        <end position="817"/>
    </location>
</feature>
<dbReference type="RefSeq" id="XP_007394742.1">
    <property type="nucleotide sequence ID" value="XM_007394680.1"/>
</dbReference>
<feature type="region of interest" description="Disordered" evidence="1">
    <location>
        <begin position="585"/>
        <end position="623"/>
    </location>
</feature>
<feature type="region of interest" description="Disordered" evidence="1">
    <location>
        <begin position="636"/>
        <end position="771"/>
    </location>
</feature>
<feature type="compositionally biased region" description="Pro residues" evidence="1">
    <location>
        <begin position="176"/>
        <end position="192"/>
    </location>
</feature>
<feature type="compositionally biased region" description="Low complexity" evidence="1">
    <location>
        <begin position="671"/>
        <end position="680"/>
    </location>
</feature>
<dbReference type="KEGG" id="pco:PHACADRAFT_141917"/>
<accession>K5X2B0</accession>
<feature type="compositionally biased region" description="Pro residues" evidence="1">
    <location>
        <begin position="346"/>
        <end position="355"/>
    </location>
</feature>
<feature type="compositionally biased region" description="Pro residues" evidence="1">
    <location>
        <begin position="720"/>
        <end position="729"/>
    </location>
</feature>
<feature type="compositionally biased region" description="Polar residues" evidence="1">
    <location>
        <begin position="274"/>
        <end position="286"/>
    </location>
</feature>
<feature type="region of interest" description="Disordered" evidence="1">
    <location>
        <begin position="790"/>
        <end position="864"/>
    </location>
</feature>
<gene>
    <name evidence="2" type="ORF">PHACADRAFT_141917</name>
</gene>
<sequence length="912" mass="98398">MSGRRTKTKSTANPPGKTGQSSKPPQAPPSKPTNSVPAKPTPAPVPPKATSLPAPKQTPSARLRQEWKAFEPWLSARRAERDKQVSDKLKEAMSSKNKSKSKWGKQPAASATVDVGAFEDKLNEELVEKARAEWLRRLGVVGLDEEDWTDITEDEQKVVIAAFTPPERSSQTAEDPSPPPPTPPTPPPPPPQAVAETSKPKPAVINKAGPSQFAARIEEESTIPGAWNAPSPPPVPEQGIMGRNRPYTPMARLAQQAVSSSICLPTVQMGRGVNNGNANSDASPSESLWEAQMKHKISSSDPQLSGGLWDHPVPNTTTKASVLDPVSSKFPTPEALWDMHMRKSTPKPPSPPPVEPDLESLWGKTFGKKASPPAPQLPRESESLWDLQQISQSDGMDWQSSISPTSARTPASSTPASKNPSSSRASASPRSSASSKNFPGKSPLSNSWDVDIDVENLSLQDSTVDFSAPVSSTYTGAYGYISPVFVEMEDEAFPRVLDPLPETMVADSIRSFHSAAAEAEIELRRQMISGALDDSAFEELVNTHMSMVEQYARKIVEGWKQERSAEEQRRLIAEEQKRRLAEVKKQGLARRGGQWAGSSLTEGVARAASPALQAKRPQQTKNRQARLLEESFGARPATPAHLAQAQQDDDGGISLWERRTPGKAAEGRPIPSSFAGSAPQAQPPPQARPPPQVQPSPPTPSPWAQLAKTPARRNPFLPQAAPPPAPEPSLSPWDAMIAKVKQAPPEPQLQDAWEEDNTDESEEGASSWSHQVLNGAFGGAVSAWSMGVSAFGGAERPGTPAQVPAPTRPSAPAPPVPTVREAPWAGEGPFQRSTSHGPTTPEDPRFATWRPPRIVDPDEHENPAKKMQDLALQNLFQSVDDSSDTDLFNAMSMYSKATQSATRKTTTPAARR</sequence>
<organism evidence="2 3">
    <name type="scientific">Phanerochaete carnosa (strain HHB-10118-sp)</name>
    <name type="common">White-rot fungus</name>
    <name type="synonym">Peniophora carnosa</name>
    <dbReference type="NCBI Taxonomy" id="650164"/>
    <lineage>
        <taxon>Eukaryota</taxon>
        <taxon>Fungi</taxon>
        <taxon>Dikarya</taxon>
        <taxon>Basidiomycota</taxon>
        <taxon>Agaricomycotina</taxon>
        <taxon>Agaricomycetes</taxon>
        <taxon>Polyporales</taxon>
        <taxon>Phanerochaetaceae</taxon>
        <taxon>Phanerochaete</taxon>
    </lineage>
</organism>
<protein>
    <submittedName>
        <fullName evidence="2">Uncharacterized protein</fullName>
    </submittedName>
</protein>
<dbReference type="InParanoid" id="K5X2B0"/>
<dbReference type="EMBL" id="JH930471">
    <property type="protein sequence ID" value="EKM56912.1"/>
    <property type="molecule type" value="Genomic_DNA"/>
</dbReference>
<feature type="region of interest" description="Disordered" evidence="1">
    <location>
        <begin position="274"/>
        <end position="445"/>
    </location>
</feature>
<dbReference type="Proteomes" id="UP000008370">
    <property type="component" value="Unassembled WGS sequence"/>
</dbReference>
<feature type="compositionally biased region" description="Basic and acidic residues" evidence="1">
    <location>
        <begin position="853"/>
        <end position="864"/>
    </location>
</feature>
<feature type="compositionally biased region" description="Low complexity" evidence="1">
    <location>
        <begin position="400"/>
        <end position="437"/>
    </location>
</feature>
<evidence type="ECO:0000313" key="3">
    <source>
        <dbReference type="Proteomes" id="UP000008370"/>
    </source>
</evidence>
<feature type="compositionally biased region" description="Basic and acidic residues" evidence="1">
    <location>
        <begin position="77"/>
        <end position="93"/>
    </location>
</feature>